<name>A0A0F9KZ98_9ZZZZ</name>
<proteinExistence type="predicted"/>
<evidence type="ECO:0000313" key="1">
    <source>
        <dbReference type="EMBL" id="KKM27318.1"/>
    </source>
</evidence>
<sequence>STKEYLEAISKDKKFQKDLLLDLELQALQRKKIANVEKILRSKITKRAIDYIKGVEDKDLLADIKKELNHRNIADALRIVATSLSIGAFGFNTLSKIENLNVQNLIYYSTMMVSKLSGFWQNYVPSWRNVPADDKKDLKKRKTILEHMDKREKEIQALANDTLLTTV</sequence>
<gene>
    <name evidence="1" type="ORF">LCGC14_1575950</name>
</gene>
<protein>
    <submittedName>
        <fullName evidence="1">Uncharacterized protein</fullName>
    </submittedName>
</protein>
<dbReference type="EMBL" id="LAZR01012345">
    <property type="protein sequence ID" value="KKM27318.1"/>
    <property type="molecule type" value="Genomic_DNA"/>
</dbReference>
<dbReference type="AlphaFoldDB" id="A0A0F9KZ98"/>
<feature type="non-terminal residue" evidence="1">
    <location>
        <position position="1"/>
    </location>
</feature>
<reference evidence="1" key="1">
    <citation type="journal article" date="2015" name="Nature">
        <title>Complex archaea that bridge the gap between prokaryotes and eukaryotes.</title>
        <authorList>
            <person name="Spang A."/>
            <person name="Saw J.H."/>
            <person name="Jorgensen S.L."/>
            <person name="Zaremba-Niedzwiedzka K."/>
            <person name="Martijn J."/>
            <person name="Lind A.E."/>
            <person name="van Eijk R."/>
            <person name="Schleper C."/>
            <person name="Guy L."/>
            <person name="Ettema T.J."/>
        </authorList>
    </citation>
    <scope>NUCLEOTIDE SEQUENCE</scope>
</reference>
<comment type="caution">
    <text evidence="1">The sequence shown here is derived from an EMBL/GenBank/DDBJ whole genome shotgun (WGS) entry which is preliminary data.</text>
</comment>
<organism evidence="1">
    <name type="scientific">marine sediment metagenome</name>
    <dbReference type="NCBI Taxonomy" id="412755"/>
    <lineage>
        <taxon>unclassified sequences</taxon>
        <taxon>metagenomes</taxon>
        <taxon>ecological metagenomes</taxon>
    </lineage>
</organism>
<accession>A0A0F9KZ98</accession>